<accession>A0A2T3B4P1</accession>
<dbReference type="InParanoid" id="A0A2T3B4P1"/>
<protein>
    <recommendedName>
        <fullName evidence="4">Meiotic recombination protein DMC1</fullName>
    </recommendedName>
</protein>
<dbReference type="STRING" id="857342.A0A2T3B4P1"/>
<dbReference type="FunCoup" id="A0A2T3B4P1">
    <property type="interactions" value="25"/>
</dbReference>
<dbReference type="GO" id="GO:0005675">
    <property type="term" value="C:transcription factor TFIIH holo complex"/>
    <property type="evidence" value="ECO:0007669"/>
    <property type="project" value="TreeGrafter"/>
</dbReference>
<evidence type="ECO:0000256" key="1">
    <source>
        <dbReference type="SAM" id="MobiDB-lite"/>
    </source>
</evidence>
<feature type="compositionally biased region" description="Low complexity" evidence="1">
    <location>
        <begin position="13"/>
        <end position="34"/>
    </location>
</feature>
<evidence type="ECO:0000313" key="3">
    <source>
        <dbReference type="Proteomes" id="UP000241818"/>
    </source>
</evidence>
<gene>
    <name evidence="2" type="ORF">M430DRAFT_18739</name>
</gene>
<dbReference type="Proteomes" id="UP000241818">
    <property type="component" value="Unassembled WGS sequence"/>
</dbReference>
<dbReference type="EMBL" id="KZ679010">
    <property type="protein sequence ID" value="PSS20588.1"/>
    <property type="molecule type" value="Genomic_DNA"/>
</dbReference>
<dbReference type="RefSeq" id="XP_024721858.1">
    <property type="nucleotide sequence ID" value="XM_024863939.1"/>
</dbReference>
<dbReference type="AlphaFoldDB" id="A0A2T3B4P1"/>
<reference evidence="2 3" key="1">
    <citation type="journal article" date="2018" name="New Phytol.">
        <title>Comparative genomics and transcriptomics depict ericoid mycorrhizal fungi as versatile saprotrophs and plant mutualists.</title>
        <authorList>
            <person name="Martino E."/>
            <person name="Morin E."/>
            <person name="Grelet G.A."/>
            <person name="Kuo A."/>
            <person name="Kohler A."/>
            <person name="Daghino S."/>
            <person name="Barry K.W."/>
            <person name="Cichocki N."/>
            <person name="Clum A."/>
            <person name="Dockter R.B."/>
            <person name="Hainaut M."/>
            <person name="Kuo R.C."/>
            <person name="LaButti K."/>
            <person name="Lindahl B.D."/>
            <person name="Lindquist E.A."/>
            <person name="Lipzen A."/>
            <person name="Khouja H.R."/>
            <person name="Magnuson J."/>
            <person name="Murat C."/>
            <person name="Ohm R.A."/>
            <person name="Singer S.W."/>
            <person name="Spatafora J.W."/>
            <person name="Wang M."/>
            <person name="Veneault-Fourrey C."/>
            <person name="Henrissat B."/>
            <person name="Grigoriev I.V."/>
            <person name="Martin F.M."/>
            <person name="Perotto S."/>
        </authorList>
    </citation>
    <scope>NUCLEOTIDE SEQUENCE [LARGE SCALE GENOMIC DNA]</scope>
    <source>
        <strain evidence="2 3">ATCC 22711</strain>
    </source>
</reference>
<dbReference type="InterPro" id="IPR031349">
    <property type="entry name" value="Tfb6"/>
</dbReference>
<dbReference type="Pfam" id="PF17110">
    <property type="entry name" value="TFB6"/>
    <property type="match status" value="1"/>
</dbReference>
<sequence length="261" mass="28635">MDETVIQEPGGFLPQSLPSPAPSNASQSSTASNLPHPRSHPLRAGSAKEEAARRYVERRLLHISRRYTKKFQPPEQGEEVHGYESMTEAAKDLGEVIDVLWLSGTPSLQIPYLLNIALAVTTYLPSFPPAPVSTFKLLRKLDHAFASLLKGEDSETGEILPGFEAGKRGGMTRTDMVRCKSLVEATRVLIVEVMSKEPETERDADESGIDMDAMSVDRETTWDADEDPHDMDVARVYEATITQLGTVLENKTSYDAGSGSS</sequence>
<dbReference type="PANTHER" id="PTHR37781:SF1">
    <property type="entry name" value="ADR380WP"/>
    <property type="match status" value="1"/>
</dbReference>
<organism evidence="2 3">
    <name type="scientific">Amorphotheca resinae ATCC 22711</name>
    <dbReference type="NCBI Taxonomy" id="857342"/>
    <lineage>
        <taxon>Eukaryota</taxon>
        <taxon>Fungi</taxon>
        <taxon>Dikarya</taxon>
        <taxon>Ascomycota</taxon>
        <taxon>Pezizomycotina</taxon>
        <taxon>Leotiomycetes</taxon>
        <taxon>Helotiales</taxon>
        <taxon>Amorphothecaceae</taxon>
        <taxon>Amorphotheca</taxon>
    </lineage>
</organism>
<dbReference type="GeneID" id="36572020"/>
<dbReference type="OrthoDB" id="5420410at2759"/>
<evidence type="ECO:0000313" key="2">
    <source>
        <dbReference type="EMBL" id="PSS20588.1"/>
    </source>
</evidence>
<dbReference type="PANTHER" id="PTHR37781">
    <property type="entry name" value="TFIIH COMPLEX SUBUNIT"/>
    <property type="match status" value="1"/>
</dbReference>
<proteinExistence type="predicted"/>
<keyword evidence="3" id="KW-1185">Reference proteome</keyword>
<feature type="region of interest" description="Disordered" evidence="1">
    <location>
        <begin position="1"/>
        <end position="50"/>
    </location>
</feature>
<name>A0A2T3B4P1_AMORE</name>
<evidence type="ECO:0008006" key="4">
    <source>
        <dbReference type="Google" id="ProtNLM"/>
    </source>
</evidence>